<dbReference type="NCBIfam" id="TIGR03013">
    <property type="entry name" value="EpsB_2"/>
    <property type="match status" value="1"/>
</dbReference>
<feature type="transmembrane region" description="Helical" evidence="6">
    <location>
        <begin position="87"/>
        <end position="108"/>
    </location>
</feature>
<dbReference type="AlphaFoldDB" id="A0A3B0YBE0"/>
<accession>A0A3B0YBE0</accession>
<dbReference type="NCBIfam" id="TIGR03025">
    <property type="entry name" value="EPS_sugtrans"/>
    <property type="match status" value="1"/>
</dbReference>
<organism evidence="8">
    <name type="scientific">hydrothermal vent metagenome</name>
    <dbReference type="NCBI Taxonomy" id="652676"/>
    <lineage>
        <taxon>unclassified sequences</taxon>
        <taxon>metagenomes</taxon>
        <taxon>ecological metagenomes</taxon>
    </lineage>
</organism>
<keyword evidence="5 6" id="KW-0472">Membrane</keyword>
<dbReference type="GO" id="GO:0016020">
    <property type="term" value="C:membrane"/>
    <property type="evidence" value="ECO:0007669"/>
    <property type="project" value="UniProtKB-SubCell"/>
</dbReference>
<evidence type="ECO:0000256" key="2">
    <source>
        <dbReference type="ARBA" id="ARBA00022679"/>
    </source>
</evidence>
<gene>
    <name evidence="8" type="ORF">MNBD_GAMMA09-247</name>
</gene>
<keyword evidence="2 8" id="KW-0808">Transferase</keyword>
<dbReference type="InterPro" id="IPR017464">
    <property type="entry name" value="Sugar_tfrase_EpsB_2"/>
</dbReference>
<evidence type="ECO:0000256" key="6">
    <source>
        <dbReference type="SAM" id="Phobius"/>
    </source>
</evidence>
<feature type="transmembrane region" description="Helical" evidence="6">
    <location>
        <begin position="286"/>
        <end position="307"/>
    </location>
</feature>
<dbReference type="Gene3D" id="3.40.50.720">
    <property type="entry name" value="NAD(P)-binding Rossmann-like Domain"/>
    <property type="match status" value="1"/>
</dbReference>
<protein>
    <submittedName>
        <fullName evidence="8">FIG071646: Sugar transferase</fullName>
    </submittedName>
</protein>
<keyword evidence="4 6" id="KW-1133">Transmembrane helix</keyword>
<evidence type="ECO:0000313" key="8">
    <source>
        <dbReference type="EMBL" id="VAW65984.1"/>
    </source>
</evidence>
<dbReference type="GO" id="GO:0016780">
    <property type="term" value="F:phosphotransferase activity, for other substituted phosphate groups"/>
    <property type="evidence" value="ECO:0007669"/>
    <property type="project" value="TreeGrafter"/>
</dbReference>
<feature type="domain" description="Bacterial sugar transferase" evidence="7">
    <location>
        <begin position="279"/>
        <end position="463"/>
    </location>
</feature>
<dbReference type="PANTHER" id="PTHR30576:SF0">
    <property type="entry name" value="UNDECAPRENYL-PHOSPHATE N-ACETYLGALACTOSAMINYL 1-PHOSPHATE TRANSFERASE-RELATED"/>
    <property type="match status" value="1"/>
</dbReference>
<evidence type="ECO:0000256" key="1">
    <source>
        <dbReference type="ARBA" id="ARBA00004141"/>
    </source>
</evidence>
<keyword evidence="3 6" id="KW-0812">Transmembrane</keyword>
<feature type="transmembrane region" description="Helical" evidence="6">
    <location>
        <begin position="57"/>
        <end position="75"/>
    </location>
</feature>
<sequence length="469" mass="52890">MLRLFSHYIPTSIVLLMLVELVVLFSSVYIGVYVRFYDSTNLAHEYQLLALQAPLELKAGVFAVIMWLSMTATGLHSRTNVDDFSGMMIRIFISFLLGLGVIVLSYYIYPKIFLGRGVFASSLLVALLGVLITRTIFQNLDNHKIFKRRLLVMGAGIKGQLIESKQAFSTKRGYEIIGFVDIDQNEVQVDKSSLLEIESTLLDLCLDNDIDEVVLAMDDRRVGFPLTGLLECKMKGIIVRDILDALERITGHIELDALHPSAVIFSDGFTKAVSVSYAKRTFDITASLLILTVASPIIILTMLAIWLSTLGRDPVFYRQVRLGLCDAPFEVMKFRSMGTDAEKNGAQFASKQDARVTRIGAFIRKTRIDELPQLLNVLKGDMSFIGPRPERPQFVLGFEQNIPHYSLRHTVKPGITGWAQICYPYGETEEDTKNKLQYDLYYIKNYSLFLDMTILFQTVQVVLFGQGAR</sequence>
<proteinExistence type="predicted"/>
<dbReference type="PANTHER" id="PTHR30576">
    <property type="entry name" value="COLANIC BIOSYNTHESIS UDP-GLUCOSE LIPID CARRIER TRANSFERASE"/>
    <property type="match status" value="1"/>
</dbReference>
<dbReference type="EMBL" id="UOFI01000071">
    <property type="protein sequence ID" value="VAW65984.1"/>
    <property type="molecule type" value="Genomic_DNA"/>
</dbReference>
<evidence type="ECO:0000256" key="5">
    <source>
        <dbReference type="ARBA" id="ARBA00023136"/>
    </source>
</evidence>
<dbReference type="PROSITE" id="PS00210">
    <property type="entry name" value="HEMOCYANIN_2"/>
    <property type="match status" value="1"/>
</dbReference>
<evidence type="ECO:0000256" key="4">
    <source>
        <dbReference type="ARBA" id="ARBA00022989"/>
    </source>
</evidence>
<dbReference type="InterPro" id="IPR017475">
    <property type="entry name" value="EPS_sugar_tfrase"/>
</dbReference>
<comment type="subcellular location">
    <subcellularLocation>
        <location evidence="1">Membrane</location>
        <topology evidence="1">Multi-pass membrane protein</topology>
    </subcellularLocation>
</comment>
<feature type="transmembrane region" description="Helical" evidence="6">
    <location>
        <begin position="12"/>
        <end position="37"/>
    </location>
</feature>
<dbReference type="InterPro" id="IPR003362">
    <property type="entry name" value="Bact_transf"/>
</dbReference>
<dbReference type="Pfam" id="PF02397">
    <property type="entry name" value="Bac_transf"/>
    <property type="match status" value="1"/>
</dbReference>
<feature type="transmembrane region" description="Helical" evidence="6">
    <location>
        <begin position="114"/>
        <end position="137"/>
    </location>
</feature>
<evidence type="ECO:0000259" key="7">
    <source>
        <dbReference type="Pfam" id="PF02397"/>
    </source>
</evidence>
<reference evidence="8" key="1">
    <citation type="submission" date="2018-06" db="EMBL/GenBank/DDBJ databases">
        <authorList>
            <person name="Zhirakovskaya E."/>
        </authorList>
    </citation>
    <scope>NUCLEOTIDE SEQUENCE</scope>
</reference>
<evidence type="ECO:0000256" key="3">
    <source>
        <dbReference type="ARBA" id="ARBA00022692"/>
    </source>
</evidence>
<name>A0A3B0YBE0_9ZZZZ</name>
<dbReference type="InterPro" id="IPR013788">
    <property type="entry name" value="Hemocyanin/hexamerin"/>
</dbReference>